<dbReference type="CDD" id="cd00657">
    <property type="entry name" value="Ferritin_like"/>
    <property type="match status" value="1"/>
</dbReference>
<dbReference type="EMBL" id="SADE01000001">
    <property type="protein sequence ID" value="RVU38067.1"/>
    <property type="molecule type" value="Genomic_DNA"/>
</dbReference>
<sequence>MPEHQSLTALAVSALETTDPAEKAGLTRRYAAMWRDGAVTEVGSAPPPDRPGRPAKPDLVNPGKVKKRKINQGTAGRAALLHALAHIELNAIDLAWDIVARFAPSRPEPPKAFLDDWVQVADDEAKHFLLLAERLEELGSAYGDLPAHDGLWQASRDTAHDLLTRLAIVPLVLEARGLDVTPAMIAKLRAAGDDDSADRLQIIHDDEITHVAAGKRWFDWLCLHRGQDPAETWRDLVSANFKGMLKPPFNEDSRTKAGMPPDFYGALV</sequence>
<dbReference type="Pfam" id="PF04305">
    <property type="entry name" value="DUF455"/>
    <property type="match status" value="1"/>
</dbReference>
<dbReference type="PANTHER" id="PTHR42782">
    <property type="entry name" value="SI:CH73-314G15.3"/>
    <property type="match status" value="1"/>
</dbReference>
<evidence type="ECO:0000256" key="1">
    <source>
        <dbReference type="SAM" id="MobiDB-lite"/>
    </source>
</evidence>
<dbReference type="PANTHER" id="PTHR42782:SF2">
    <property type="entry name" value="3-OXOACYL-[ACYL-CARRIER-PROTEIN] SYNTHASE-LIKE PROTEIN"/>
    <property type="match status" value="1"/>
</dbReference>
<keyword evidence="3" id="KW-1185">Reference proteome</keyword>
<accession>A0A3S2VQQ2</accession>
<dbReference type="AlphaFoldDB" id="A0A3S2VQQ2"/>
<dbReference type="OrthoDB" id="9778629at2"/>
<comment type="caution">
    <text evidence="2">The sequence shown here is derived from an EMBL/GenBank/DDBJ whole genome shotgun (WGS) entry which is preliminary data.</text>
</comment>
<protein>
    <submittedName>
        <fullName evidence="2">Ferritin-like domain-containing protein</fullName>
    </submittedName>
</protein>
<dbReference type="Proteomes" id="UP000287447">
    <property type="component" value="Unassembled WGS sequence"/>
</dbReference>
<name>A0A3S2VQQ2_9PROT</name>
<dbReference type="RefSeq" id="WP_127763439.1">
    <property type="nucleotide sequence ID" value="NZ_SADE01000001.1"/>
</dbReference>
<evidence type="ECO:0000313" key="3">
    <source>
        <dbReference type="Proteomes" id="UP000287447"/>
    </source>
</evidence>
<dbReference type="InterPro" id="IPR011197">
    <property type="entry name" value="UCP012318"/>
</dbReference>
<proteinExistence type="predicted"/>
<dbReference type="InterPro" id="IPR007402">
    <property type="entry name" value="DUF455"/>
</dbReference>
<evidence type="ECO:0000313" key="2">
    <source>
        <dbReference type="EMBL" id="RVU38067.1"/>
    </source>
</evidence>
<reference evidence="3" key="1">
    <citation type="submission" date="2019-01" db="EMBL/GenBank/DDBJ databases">
        <title>Gri0909 isolated from a small marine red alga.</title>
        <authorList>
            <person name="Kim J."/>
            <person name="Jeong S.E."/>
            <person name="Jeon C.O."/>
        </authorList>
    </citation>
    <scope>NUCLEOTIDE SEQUENCE [LARGE SCALE GENOMIC DNA]</scope>
    <source>
        <strain evidence="3">Gri0909</strain>
    </source>
</reference>
<gene>
    <name evidence="2" type="ORF">EOI86_01820</name>
</gene>
<dbReference type="SUPFAM" id="SSF47240">
    <property type="entry name" value="Ferritin-like"/>
    <property type="match status" value="1"/>
</dbReference>
<feature type="region of interest" description="Disordered" evidence="1">
    <location>
        <begin position="39"/>
        <end position="71"/>
    </location>
</feature>
<organism evidence="2 3">
    <name type="scientific">Hwanghaeella grinnelliae</name>
    <dbReference type="NCBI Taxonomy" id="2500179"/>
    <lineage>
        <taxon>Bacteria</taxon>
        <taxon>Pseudomonadati</taxon>
        <taxon>Pseudomonadota</taxon>
        <taxon>Alphaproteobacteria</taxon>
        <taxon>Rhodospirillales</taxon>
        <taxon>Rhodospirillaceae</taxon>
        <taxon>Hwanghaeella</taxon>
    </lineage>
</organism>
<dbReference type="InterPro" id="IPR009078">
    <property type="entry name" value="Ferritin-like_SF"/>
</dbReference>
<dbReference type="PIRSF" id="PIRSF012318">
    <property type="entry name" value="UCP012318"/>
    <property type="match status" value="1"/>
</dbReference>